<dbReference type="AlphaFoldDB" id="A0AAW2DIX9"/>
<protein>
    <submittedName>
        <fullName evidence="1">Uncharacterized protein</fullName>
    </submittedName>
</protein>
<accession>A0AAW2DIX9</accession>
<gene>
    <name evidence="1" type="ORF">SO802_005162</name>
</gene>
<dbReference type="EMBL" id="JAZDWU010000002">
    <property type="protein sequence ID" value="KAL0010054.1"/>
    <property type="molecule type" value="Genomic_DNA"/>
</dbReference>
<evidence type="ECO:0000313" key="2">
    <source>
        <dbReference type="Proteomes" id="UP001459277"/>
    </source>
</evidence>
<reference evidence="1 2" key="1">
    <citation type="submission" date="2024-01" db="EMBL/GenBank/DDBJ databases">
        <title>A telomere-to-telomere, gap-free genome of sweet tea (Lithocarpus litseifolius).</title>
        <authorList>
            <person name="Zhou J."/>
        </authorList>
    </citation>
    <scope>NUCLEOTIDE SEQUENCE [LARGE SCALE GENOMIC DNA]</scope>
    <source>
        <strain evidence="1">Zhou-2022a</strain>
        <tissue evidence="1">Leaf</tissue>
    </source>
</reference>
<name>A0AAW2DIX9_9ROSI</name>
<evidence type="ECO:0000313" key="1">
    <source>
        <dbReference type="EMBL" id="KAL0010054.1"/>
    </source>
</evidence>
<organism evidence="1 2">
    <name type="scientific">Lithocarpus litseifolius</name>
    <dbReference type="NCBI Taxonomy" id="425828"/>
    <lineage>
        <taxon>Eukaryota</taxon>
        <taxon>Viridiplantae</taxon>
        <taxon>Streptophyta</taxon>
        <taxon>Embryophyta</taxon>
        <taxon>Tracheophyta</taxon>
        <taxon>Spermatophyta</taxon>
        <taxon>Magnoliopsida</taxon>
        <taxon>eudicotyledons</taxon>
        <taxon>Gunneridae</taxon>
        <taxon>Pentapetalae</taxon>
        <taxon>rosids</taxon>
        <taxon>fabids</taxon>
        <taxon>Fagales</taxon>
        <taxon>Fagaceae</taxon>
        <taxon>Lithocarpus</taxon>
    </lineage>
</organism>
<keyword evidence="2" id="KW-1185">Reference proteome</keyword>
<dbReference type="Proteomes" id="UP001459277">
    <property type="component" value="Unassembled WGS sequence"/>
</dbReference>
<proteinExistence type="predicted"/>
<comment type="caution">
    <text evidence="1">The sequence shown here is derived from an EMBL/GenBank/DDBJ whole genome shotgun (WGS) entry which is preliminary data.</text>
</comment>
<sequence>MTSNEVVVDLICSDESVESFKGSEHMFDCDEALQWELRMILQEHSDNISLPPCEAIDVLGEQNQLAVVSTTTSNSMVRTTMLGEGDEVIVQDWVSDTCSEDVPQSNENYLSPLSVEPMAFSMPSDFCAGQKEVSVDSSRGQELYLECFQSRFNEFGDFLGTSLNGLEE</sequence>